<dbReference type="Pfam" id="PF04463">
    <property type="entry name" value="2-thiour_desulf"/>
    <property type="match status" value="1"/>
</dbReference>
<accession>K1STR8</accession>
<sequence length="65" mass="6935">MSCVGGDCTEQYAKGANEALRLAKENDVALCIMKEDSPSCGSTHIYDGTFTDTIIEGQGLAVEYL</sequence>
<reference evidence="1" key="1">
    <citation type="journal article" date="2013" name="Environ. Microbiol.">
        <title>Microbiota from the distal guts of lean and obese adolescents exhibit partial functional redundancy besides clear differences in community structure.</title>
        <authorList>
            <person name="Ferrer M."/>
            <person name="Ruiz A."/>
            <person name="Lanza F."/>
            <person name="Haange S.B."/>
            <person name="Oberbach A."/>
            <person name="Till H."/>
            <person name="Bargiela R."/>
            <person name="Campoy C."/>
            <person name="Segura M.T."/>
            <person name="Richter M."/>
            <person name="von Bergen M."/>
            <person name="Seifert J."/>
            <person name="Suarez A."/>
        </authorList>
    </citation>
    <scope>NUCLEOTIDE SEQUENCE</scope>
</reference>
<evidence type="ECO:0000313" key="1">
    <source>
        <dbReference type="EMBL" id="EKC64012.1"/>
    </source>
</evidence>
<dbReference type="InterPro" id="IPR007553">
    <property type="entry name" value="2-thiour_desulf"/>
</dbReference>
<dbReference type="AlphaFoldDB" id="K1STR8"/>
<protein>
    <submittedName>
        <fullName evidence="1">Uncharacterized protein</fullName>
    </submittedName>
</protein>
<feature type="non-terminal residue" evidence="1">
    <location>
        <position position="65"/>
    </location>
</feature>
<gene>
    <name evidence="1" type="ORF">OBE_07168</name>
</gene>
<dbReference type="EMBL" id="AJWZ01004925">
    <property type="protein sequence ID" value="EKC64012.1"/>
    <property type="molecule type" value="Genomic_DNA"/>
</dbReference>
<name>K1STR8_9ZZZZ</name>
<comment type="caution">
    <text evidence="1">The sequence shown here is derived from an EMBL/GenBank/DDBJ whole genome shotgun (WGS) entry which is preliminary data.</text>
</comment>
<proteinExistence type="predicted"/>
<organism evidence="1">
    <name type="scientific">human gut metagenome</name>
    <dbReference type="NCBI Taxonomy" id="408170"/>
    <lineage>
        <taxon>unclassified sequences</taxon>
        <taxon>metagenomes</taxon>
        <taxon>organismal metagenomes</taxon>
    </lineage>
</organism>